<dbReference type="KEGG" id="smar:SM39_4809"/>
<proteinExistence type="predicted"/>
<evidence type="ECO:0000313" key="1">
    <source>
        <dbReference type="EMBL" id="BAO36723.1"/>
    </source>
</evidence>
<protein>
    <recommendedName>
        <fullName evidence="2">DUF2326 domain-containing protein</fullName>
    </recommendedName>
</protein>
<sequence length="138" mass="15584">MQKPIKTKISGMDVVFSQTLIVLASNPEIEFHGDFKLRIKFDVDKKEGDKGEITPHVKTSIQDGLNLILFNFFHVDTGVNDGTKTRFFKQSLKSNNGDEKILHYYLFFATQSLSENNDAVLLTVNIATKEEILDSDGE</sequence>
<dbReference type="EMBL" id="AP013063">
    <property type="protein sequence ID" value="BAO36723.1"/>
    <property type="molecule type" value="Genomic_DNA"/>
</dbReference>
<dbReference type="RefSeq" id="WP_154232828.1">
    <property type="nucleotide sequence ID" value="NZ_AP013063.1"/>
</dbReference>
<reference evidence="1" key="1">
    <citation type="journal article" date="2014" name="Genome Biol. Evol.">
        <title>Genome evolution and plasticity of Serratia marcescens, an important multidrug-resistant nosocomial pathogen.</title>
        <authorList>
            <person name="Iguchi A."/>
            <person name="Nagaya Y."/>
            <person name="Pradel E."/>
            <person name="Ooka T."/>
            <person name="Ogura Y."/>
            <person name="Katsura K."/>
            <person name="Kurokawa K."/>
            <person name="Oshima K."/>
            <person name="Hattori M."/>
            <person name="Parkhill J."/>
            <person name="Sebaihia M."/>
            <person name="Coulthurst S.J."/>
            <person name="Gotoh N."/>
            <person name="Thomson N.R."/>
            <person name="Ewbank J.J."/>
            <person name="Hayashi T."/>
        </authorList>
    </citation>
    <scope>NUCLEOTIDE SEQUENCE</scope>
    <source>
        <strain evidence="1">SM39</strain>
    </source>
</reference>
<gene>
    <name evidence="1" type="ORF">SM39_4809</name>
</gene>
<dbReference type="AlphaFoldDB" id="A0AAT9F5M3"/>
<evidence type="ECO:0008006" key="2">
    <source>
        <dbReference type="Google" id="ProtNLM"/>
    </source>
</evidence>
<name>A0AAT9F5M3_SERMA</name>
<organism evidence="1">
    <name type="scientific">Serratia marcescens SM39</name>
    <dbReference type="NCBI Taxonomy" id="1334564"/>
    <lineage>
        <taxon>Bacteria</taxon>
        <taxon>Pseudomonadati</taxon>
        <taxon>Pseudomonadota</taxon>
        <taxon>Gammaproteobacteria</taxon>
        <taxon>Enterobacterales</taxon>
        <taxon>Yersiniaceae</taxon>
        <taxon>Serratia</taxon>
    </lineage>
</organism>
<accession>A0AAT9F5M3</accession>